<comment type="caution">
    <text evidence="1">The sequence shown here is derived from an EMBL/GenBank/DDBJ whole genome shotgun (WGS) entry which is preliminary data.</text>
</comment>
<feature type="non-terminal residue" evidence="1">
    <location>
        <position position="232"/>
    </location>
</feature>
<evidence type="ECO:0000313" key="2">
    <source>
        <dbReference type="Proteomes" id="UP001186974"/>
    </source>
</evidence>
<evidence type="ECO:0000313" key="1">
    <source>
        <dbReference type="EMBL" id="KAK3067055.1"/>
    </source>
</evidence>
<organism evidence="1 2">
    <name type="scientific">Coniosporium uncinatum</name>
    <dbReference type="NCBI Taxonomy" id="93489"/>
    <lineage>
        <taxon>Eukaryota</taxon>
        <taxon>Fungi</taxon>
        <taxon>Dikarya</taxon>
        <taxon>Ascomycota</taxon>
        <taxon>Pezizomycotina</taxon>
        <taxon>Dothideomycetes</taxon>
        <taxon>Dothideomycetes incertae sedis</taxon>
        <taxon>Coniosporium</taxon>
    </lineage>
</organism>
<gene>
    <name evidence="1" type="ORF">LTS18_001331</name>
</gene>
<keyword evidence="2" id="KW-1185">Reference proteome</keyword>
<protein>
    <submittedName>
        <fullName evidence="1">Uncharacterized protein</fullName>
    </submittedName>
</protein>
<name>A0ACC3DF38_9PEZI</name>
<reference evidence="1" key="1">
    <citation type="submission" date="2024-09" db="EMBL/GenBank/DDBJ databases">
        <title>Black Yeasts Isolated from many extreme environments.</title>
        <authorList>
            <person name="Coleine C."/>
            <person name="Stajich J.E."/>
            <person name="Selbmann L."/>
        </authorList>
    </citation>
    <scope>NUCLEOTIDE SEQUENCE</scope>
    <source>
        <strain evidence="1">CCFEE 5737</strain>
    </source>
</reference>
<dbReference type="EMBL" id="JAWDJW010005629">
    <property type="protein sequence ID" value="KAK3067055.1"/>
    <property type="molecule type" value="Genomic_DNA"/>
</dbReference>
<proteinExistence type="predicted"/>
<accession>A0ACC3DF38</accession>
<dbReference type="Proteomes" id="UP001186974">
    <property type="component" value="Unassembled WGS sequence"/>
</dbReference>
<sequence>MDLNVSGMALLLCVVQYIGSIYSPAVPSAPFEDEIKRMLAEERPHTSGFEIQALLLYCIAVYWHDDRSRARALRDEAVRKAVSIGMNFKEFATYASSRDAVLAESWRRTWWQLYLTDGHITAIDHGSTHISSQSLIPCTVELPCEDAEYKSGVMPTPRTLEGYDNREFASDGDAGFSSFAYLEMMGEVCNTVDAAMAAWLSLLPKKKRRLLDQDDEIDEYIFKASTMIQVYT</sequence>